<organism evidence="1 2">
    <name type="scientific">Taishania pollutisoli</name>
    <dbReference type="NCBI Taxonomy" id="2766479"/>
    <lineage>
        <taxon>Bacteria</taxon>
        <taxon>Pseudomonadati</taxon>
        <taxon>Bacteroidota</taxon>
        <taxon>Flavobacteriia</taxon>
        <taxon>Flavobacteriales</taxon>
        <taxon>Crocinitomicaceae</taxon>
        <taxon>Taishania</taxon>
    </lineage>
</organism>
<dbReference type="RefSeq" id="WP_216713714.1">
    <property type="nucleotide sequence ID" value="NZ_JACVEL010000003.1"/>
</dbReference>
<evidence type="ECO:0000313" key="2">
    <source>
        <dbReference type="Proteomes" id="UP000652681"/>
    </source>
</evidence>
<dbReference type="Pfam" id="PF11013">
    <property type="entry name" value="DUF2851"/>
    <property type="match status" value="1"/>
</dbReference>
<dbReference type="Proteomes" id="UP000652681">
    <property type="component" value="Unassembled WGS sequence"/>
</dbReference>
<accession>A0A8J6P530</accession>
<dbReference type="AlphaFoldDB" id="A0A8J6P530"/>
<gene>
    <name evidence="1" type="ORF">H9Y05_05495</name>
</gene>
<protein>
    <submittedName>
        <fullName evidence="1">DUF2851 family protein</fullName>
    </submittedName>
</protein>
<evidence type="ECO:0000313" key="1">
    <source>
        <dbReference type="EMBL" id="MBC9811927.1"/>
    </source>
</evidence>
<keyword evidence="2" id="KW-1185">Reference proteome</keyword>
<dbReference type="EMBL" id="JACVEL010000003">
    <property type="protein sequence ID" value="MBC9811927.1"/>
    <property type="molecule type" value="Genomic_DNA"/>
</dbReference>
<sequence length="396" mass="45923">MTETYIHFIWKLKRLPFHALQTTKGKPVYILNNGIHNISESGPDFFNARMHYDHMEWAGQVEMHIKSSDWYLHGHHRDKAYNNVMLHVVYEHDREVIVNGTELPTIEVKHLIDTAHYNNWEQFAKAMKAIPCEDALHQVDPVFLKVMLHRAVADRFDRKVNQVLYMYDGLDNQAVLYNFIARAFGTKVNAVPFELLTNQLPLVVLKRLNKTLQRNLLVQTSGLYPSEDAPGLPDCFGTQKLHPSVWKRKGLRPPSFPEKRIVQFSAFVAACDFELLAEYLLPAEAYNYLVAFTGKMNQHPEEVLSENLLNQLLINAILPYFWFKSLRMSDENLQKFVLELMEQLRPEDNFILKKWGKIGVLAANAYESQALIELYNEYCSRKKCLNCQVGVKLLNG</sequence>
<dbReference type="InterPro" id="IPR021272">
    <property type="entry name" value="DUF2851"/>
</dbReference>
<proteinExistence type="predicted"/>
<comment type="caution">
    <text evidence="1">The sequence shown here is derived from an EMBL/GenBank/DDBJ whole genome shotgun (WGS) entry which is preliminary data.</text>
</comment>
<name>A0A8J6P530_9FLAO</name>
<reference evidence="1" key="1">
    <citation type="submission" date="2020-09" db="EMBL/GenBank/DDBJ databases">
        <title>Taishania pollutisoli gen. nov., sp. nov., Isolated from Tetrabromobisphenol A-Contaminated Soil.</title>
        <authorList>
            <person name="Chen Q."/>
        </authorList>
    </citation>
    <scope>NUCLEOTIDE SEQUENCE</scope>
    <source>
        <strain evidence="1">CZZ-1</strain>
    </source>
</reference>